<dbReference type="InterPro" id="IPR029052">
    <property type="entry name" value="Metallo-depent_PP-like"/>
</dbReference>
<dbReference type="InterPro" id="IPR051158">
    <property type="entry name" value="Metallophosphoesterase_sf"/>
</dbReference>
<protein>
    <submittedName>
        <fullName evidence="2">Metallophosphoesterase</fullName>
    </submittedName>
</protein>
<dbReference type="PANTHER" id="PTHR31302">
    <property type="entry name" value="TRANSMEMBRANE PROTEIN WITH METALLOPHOSPHOESTERASE DOMAIN-RELATED"/>
    <property type="match status" value="1"/>
</dbReference>
<dbReference type="Pfam" id="PF00149">
    <property type="entry name" value="Metallophos"/>
    <property type="match status" value="1"/>
</dbReference>
<dbReference type="Proteomes" id="UP001207626">
    <property type="component" value="Unassembled WGS sequence"/>
</dbReference>
<reference evidence="2 3" key="1">
    <citation type="submission" date="2022-05" db="EMBL/GenBank/DDBJ databases">
        <title>Genome Sequencing of Bee-Associated Microbes.</title>
        <authorList>
            <person name="Dunlap C."/>
        </authorList>
    </citation>
    <scope>NUCLEOTIDE SEQUENCE [LARGE SCALE GENOMIC DNA]</scope>
    <source>
        <strain evidence="2 3">NRRL NRS-1438</strain>
    </source>
</reference>
<dbReference type="InterPro" id="IPR004843">
    <property type="entry name" value="Calcineurin-like_PHP"/>
</dbReference>
<sequence>MEPKTLTVTRHNIASSAIPSSFDGKTILQFSDVHLEKDYTHDQLQTLVNRINREQPDIVVFTGDLIDNFNQYGSQRNEARHLLAQIEAPLGKYAVFGNHDRLSLRLLSAPELSVIQLRHRKLSNLALLRPASGLPSLDWYGKGSYGRPWP</sequence>
<evidence type="ECO:0000313" key="3">
    <source>
        <dbReference type="Proteomes" id="UP001207626"/>
    </source>
</evidence>
<evidence type="ECO:0000259" key="1">
    <source>
        <dbReference type="Pfam" id="PF00149"/>
    </source>
</evidence>
<dbReference type="PANTHER" id="PTHR31302:SF25">
    <property type="entry name" value="PHOSPHOESTERASE"/>
    <property type="match status" value="1"/>
</dbReference>
<comment type="caution">
    <text evidence="2">The sequence shown here is derived from an EMBL/GenBank/DDBJ whole genome shotgun (WGS) entry which is preliminary data.</text>
</comment>
<accession>A0ABT4E1P5</accession>
<name>A0ABT4E1P5_9BACL</name>
<gene>
    <name evidence="2" type="ORF">M5X09_28490</name>
</gene>
<feature type="domain" description="Calcineurin-like phosphoesterase" evidence="1">
    <location>
        <begin position="26"/>
        <end position="107"/>
    </location>
</feature>
<organism evidence="2 3">
    <name type="scientific">Paenibacillus apiarius</name>
    <dbReference type="NCBI Taxonomy" id="46240"/>
    <lineage>
        <taxon>Bacteria</taxon>
        <taxon>Bacillati</taxon>
        <taxon>Bacillota</taxon>
        <taxon>Bacilli</taxon>
        <taxon>Bacillales</taxon>
        <taxon>Paenibacillaceae</taxon>
        <taxon>Paenibacillus</taxon>
    </lineage>
</organism>
<keyword evidence="3" id="KW-1185">Reference proteome</keyword>
<evidence type="ECO:0000313" key="2">
    <source>
        <dbReference type="EMBL" id="MCY9523537.1"/>
    </source>
</evidence>
<proteinExistence type="predicted"/>
<dbReference type="Gene3D" id="3.60.21.10">
    <property type="match status" value="1"/>
</dbReference>
<dbReference type="RefSeq" id="WP_268601819.1">
    <property type="nucleotide sequence ID" value="NZ_JAMDLV010000056.1"/>
</dbReference>
<dbReference type="SUPFAM" id="SSF56300">
    <property type="entry name" value="Metallo-dependent phosphatases"/>
    <property type="match status" value="1"/>
</dbReference>
<dbReference type="EMBL" id="JAMDLW010000081">
    <property type="protein sequence ID" value="MCY9523537.1"/>
    <property type="molecule type" value="Genomic_DNA"/>
</dbReference>